<dbReference type="Gene3D" id="3.40.50.1820">
    <property type="entry name" value="alpha/beta hydrolase"/>
    <property type="match status" value="1"/>
</dbReference>
<dbReference type="InterPro" id="IPR000734">
    <property type="entry name" value="TAG_lipase"/>
</dbReference>
<dbReference type="GO" id="GO:0005615">
    <property type="term" value="C:extracellular space"/>
    <property type="evidence" value="ECO:0007669"/>
    <property type="project" value="TreeGrafter"/>
</dbReference>
<organism evidence="7 8">
    <name type="scientific">Ignelater luminosus</name>
    <name type="common">Cucubano</name>
    <name type="synonym">Pyrophorus luminosus</name>
    <dbReference type="NCBI Taxonomy" id="2038154"/>
    <lineage>
        <taxon>Eukaryota</taxon>
        <taxon>Metazoa</taxon>
        <taxon>Ecdysozoa</taxon>
        <taxon>Arthropoda</taxon>
        <taxon>Hexapoda</taxon>
        <taxon>Insecta</taxon>
        <taxon>Pterygota</taxon>
        <taxon>Neoptera</taxon>
        <taxon>Endopterygota</taxon>
        <taxon>Coleoptera</taxon>
        <taxon>Polyphaga</taxon>
        <taxon>Elateriformia</taxon>
        <taxon>Elateroidea</taxon>
        <taxon>Elateridae</taxon>
        <taxon>Agrypninae</taxon>
        <taxon>Pyrophorini</taxon>
        <taxon>Ignelater</taxon>
    </lineage>
</organism>
<dbReference type="EMBL" id="VTPC01090308">
    <property type="protein sequence ID" value="KAF2883712.1"/>
    <property type="molecule type" value="Genomic_DNA"/>
</dbReference>
<dbReference type="GO" id="GO:0017171">
    <property type="term" value="F:serine hydrolase activity"/>
    <property type="evidence" value="ECO:0007669"/>
    <property type="project" value="TreeGrafter"/>
</dbReference>
<reference evidence="7" key="1">
    <citation type="submission" date="2019-08" db="EMBL/GenBank/DDBJ databases">
        <title>The genome of the North American firefly Photinus pyralis.</title>
        <authorList>
            <consortium name="Photinus pyralis genome working group"/>
            <person name="Fallon T.R."/>
            <person name="Sander Lower S.E."/>
            <person name="Weng J.-K."/>
        </authorList>
    </citation>
    <scope>NUCLEOTIDE SEQUENCE</scope>
    <source>
        <strain evidence="7">TRF0915ILg1</strain>
        <tissue evidence="7">Whole body</tissue>
    </source>
</reference>
<feature type="domain" description="Lipase" evidence="6">
    <location>
        <begin position="48"/>
        <end position="341"/>
    </location>
</feature>
<dbReference type="GO" id="GO:0016042">
    <property type="term" value="P:lipid catabolic process"/>
    <property type="evidence" value="ECO:0007669"/>
    <property type="project" value="TreeGrafter"/>
</dbReference>
<dbReference type="PANTHER" id="PTHR11610:SF173">
    <property type="entry name" value="LIPASE DOMAIN-CONTAINING PROTEIN-RELATED"/>
    <property type="match status" value="1"/>
</dbReference>
<evidence type="ECO:0000313" key="7">
    <source>
        <dbReference type="EMBL" id="KAF2883712.1"/>
    </source>
</evidence>
<dbReference type="PRINTS" id="PR00821">
    <property type="entry name" value="TAGLIPASE"/>
</dbReference>
<evidence type="ECO:0000256" key="3">
    <source>
        <dbReference type="ARBA" id="ARBA00022525"/>
    </source>
</evidence>
<sequence length="372" mass="41771">MAFSSSLFFLLAVFTIEVLSNYDDLQVKDLSPDLQRQLQYMLDDPFRDQIKTNCTTPTSPEVKYLLYTRTTPNLPIIIDPTNPHQISARTKFVMVVPGWLQSPSSKKIVHLKDEYIKRYDLNLVIVDWSQAAFNLYNLTFCDMPFVGQSIADFICTLADQRNLHPGVIHAIGHSLGAQVLGLTAEYLRGKCAMEIGRITGLDISGILFEKLPDSQRLDKSDAELVDIIHSDTLRGFGFWLNIGDVDFHPNCGHDQPGCPYVKKLEPDTMVSDIFCSSDRSVEYLAESVNDNNLIGKSCGICPRSCQTDIINEVYAYMGEECRDNPKPAKRFIVPTNEKSPYGRGWGPFPVVHNSTKCVDEIGSPCLRSCKIN</sequence>
<comment type="caution">
    <text evidence="7">The sequence shown here is derived from an EMBL/GenBank/DDBJ whole genome shotgun (WGS) entry which is preliminary data.</text>
</comment>
<comment type="subcellular location">
    <subcellularLocation>
        <location evidence="1">Secreted</location>
    </subcellularLocation>
</comment>
<keyword evidence="8" id="KW-1185">Reference proteome</keyword>
<feature type="chain" id="PRO_5035458445" description="Lipase domain-containing protein" evidence="5">
    <location>
        <begin position="21"/>
        <end position="372"/>
    </location>
</feature>
<dbReference type="AlphaFoldDB" id="A0A8K0CEC9"/>
<feature type="signal peptide" evidence="5">
    <location>
        <begin position="1"/>
        <end position="20"/>
    </location>
</feature>
<dbReference type="InterPro" id="IPR013818">
    <property type="entry name" value="Lipase"/>
</dbReference>
<dbReference type="SUPFAM" id="SSF53474">
    <property type="entry name" value="alpha/beta-Hydrolases"/>
    <property type="match status" value="1"/>
</dbReference>
<evidence type="ECO:0000259" key="6">
    <source>
        <dbReference type="Pfam" id="PF00151"/>
    </source>
</evidence>
<dbReference type="OrthoDB" id="199913at2759"/>
<dbReference type="PANTHER" id="PTHR11610">
    <property type="entry name" value="LIPASE"/>
    <property type="match status" value="1"/>
</dbReference>
<protein>
    <recommendedName>
        <fullName evidence="6">Lipase domain-containing protein</fullName>
    </recommendedName>
</protein>
<name>A0A8K0CEC9_IGNLU</name>
<comment type="similarity">
    <text evidence="2 4">Belongs to the AB hydrolase superfamily. Lipase family.</text>
</comment>
<evidence type="ECO:0000256" key="2">
    <source>
        <dbReference type="ARBA" id="ARBA00010701"/>
    </source>
</evidence>
<gene>
    <name evidence="7" type="ORF">ILUMI_22462</name>
</gene>
<keyword evidence="3" id="KW-0964">Secreted</keyword>
<dbReference type="GO" id="GO:0016298">
    <property type="term" value="F:lipase activity"/>
    <property type="evidence" value="ECO:0007669"/>
    <property type="project" value="InterPro"/>
</dbReference>
<accession>A0A8K0CEC9</accession>
<keyword evidence="5" id="KW-0732">Signal</keyword>
<evidence type="ECO:0000256" key="5">
    <source>
        <dbReference type="SAM" id="SignalP"/>
    </source>
</evidence>
<evidence type="ECO:0000256" key="4">
    <source>
        <dbReference type="RuleBase" id="RU004262"/>
    </source>
</evidence>
<evidence type="ECO:0000313" key="8">
    <source>
        <dbReference type="Proteomes" id="UP000801492"/>
    </source>
</evidence>
<dbReference type="Pfam" id="PF00151">
    <property type="entry name" value="Lipase"/>
    <property type="match status" value="1"/>
</dbReference>
<dbReference type="Proteomes" id="UP000801492">
    <property type="component" value="Unassembled WGS sequence"/>
</dbReference>
<evidence type="ECO:0000256" key="1">
    <source>
        <dbReference type="ARBA" id="ARBA00004613"/>
    </source>
</evidence>
<proteinExistence type="inferred from homology"/>
<dbReference type="InterPro" id="IPR029058">
    <property type="entry name" value="AB_hydrolase_fold"/>
</dbReference>